<keyword evidence="12" id="KW-1185">Reference proteome</keyword>
<dbReference type="InterPro" id="IPR003663">
    <property type="entry name" value="Sugar/inositol_transpt"/>
</dbReference>
<keyword evidence="4 8" id="KW-0812">Transmembrane</keyword>
<feature type="transmembrane region" description="Helical" evidence="8">
    <location>
        <begin position="52"/>
        <end position="70"/>
    </location>
</feature>
<organism evidence="11 12">
    <name type="scientific">Aspergillus carbonarius (strain ITEM 5010)</name>
    <dbReference type="NCBI Taxonomy" id="602072"/>
    <lineage>
        <taxon>Eukaryota</taxon>
        <taxon>Fungi</taxon>
        <taxon>Dikarya</taxon>
        <taxon>Ascomycota</taxon>
        <taxon>Pezizomycotina</taxon>
        <taxon>Eurotiomycetes</taxon>
        <taxon>Eurotiomycetidae</taxon>
        <taxon>Eurotiales</taxon>
        <taxon>Aspergillaceae</taxon>
        <taxon>Aspergillus</taxon>
        <taxon>Aspergillus subgen. Circumdati</taxon>
    </lineage>
</organism>
<dbReference type="PROSITE" id="PS00216">
    <property type="entry name" value="SUGAR_TRANSPORT_1"/>
    <property type="match status" value="1"/>
</dbReference>
<feature type="transmembrane region" description="Helical" evidence="8">
    <location>
        <begin position="103"/>
        <end position="123"/>
    </location>
</feature>
<sequence>MPYFLVTLCCLCATLGSFLFGYDSGVISSVIDQDSFKQRFHNPSDAATGGIVASYNGGAILGSVFVSYLSDPWGRRPVLFTGGLLASLGAALQAGAVNVAMLIAGRLVAGLAIGLMSAIIPVYCSELSPPRIRGFLGSMQQWMIGLGVVVAQWVGYGCSLRTGNFTWSFPLAFQAVPAIILSCGVWFLPESPRWLIEKGDPDAGRTVLDRLRLAPGQTNVQLIDSEFAQICNSIAKERRLAVHSWRQLLFTQPSWRRRVLLACGMQAFTQCSGTNVLQNYNPGLYQSLGLSQSTSLIIQGIWGALAQFWNTVFILFIDRVDRRKLLIPSLLGMGTTMCVEAILGQVYGNFESASSSNSNAVRAAIAMFFVFSLFYTSLGLISWIYQSEIFPTSIRARGSSVATATNWCLSLIFAQCTPIAQSHIQFNYFYCFAAFNWAAAIIVWAAYPETAGKSLEEIDNLFTQGILKPVHDADHLQPSLLRAEGKGTLMVISTRDSSHASEHRVEANITLPTQ</sequence>
<dbReference type="OMA" id="CGIQAFT"/>
<dbReference type="EMBL" id="KV907494">
    <property type="protein sequence ID" value="OOF99888.1"/>
    <property type="molecule type" value="Genomic_DNA"/>
</dbReference>
<dbReference type="Proteomes" id="UP000188318">
    <property type="component" value="Unassembled WGS sequence"/>
</dbReference>
<evidence type="ECO:0000313" key="12">
    <source>
        <dbReference type="Proteomes" id="UP000188318"/>
    </source>
</evidence>
<accession>A0A1R3RZG8</accession>
<comment type="similarity">
    <text evidence="2 7">Belongs to the major facilitator superfamily. Sugar transporter (TC 2.A.1.1) family.</text>
</comment>
<evidence type="ECO:0000256" key="1">
    <source>
        <dbReference type="ARBA" id="ARBA00004141"/>
    </source>
</evidence>
<dbReference type="GO" id="GO:0005351">
    <property type="term" value="F:carbohydrate:proton symporter activity"/>
    <property type="evidence" value="ECO:0007669"/>
    <property type="project" value="TreeGrafter"/>
</dbReference>
<evidence type="ECO:0000256" key="7">
    <source>
        <dbReference type="RuleBase" id="RU003346"/>
    </source>
</evidence>
<dbReference type="InterPro" id="IPR020846">
    <property type="entry name" value="MFS_dom"/>
</dbReference>
<feature type="chain" id="PRO_5013045697" description="Major facilitator superfamily (MFS) profile domain-containing protein" evidence="9">
    <location>
        <begin position="17"/>
        <end position="514"/>
    </location>
</feature>
<reference evidence="12" key="1">
    <citation type="journal article" date="2017" name="Genome Biol.">
        <title>Comparative genomics reveals high biological diversity and specific adaptations in the industrially and medically important fungal genus Aspergillus.</title>
        <authorList>
            <person name="de Vries R.P."/>
            <person name="Riley R."/>
            <person name="Wiebenga A."/>
            <person name="Aguilar-Osorio G."/>
            <person name="Amillis S."/>
            <person name="Uchima C.A."/>
            <person name="Anderluh G."/>
            <person name="Asadollahi M."/>
            <person name="Askin M."/>
            <person name="Barry K."/>
            <person name="Battaglia E."/>
            <person name="Bayram O."/>
            <person name="Benocci T."/>
            <person name="Braus-Stromeyer S.A."/>
            <person name="Caldana C."/>
            <person name="Canovas D."/>
            <person name="Cerqueira G.C."/>
            <person name="Chen F."/>
            <person name="Chen W."/>
            <person name="Choi C."/>
            <person name="Clum A."/>
            <person name="Dos Santos R.A."/>
            <person name="Damasio A.R."/>
            <person name="Diallinas G."/>
            <person name="Emri T."/>
            <person name="Fekete E."/>
            <person name="Flipphi M."/>
            <person name="Freyberg S."/>
            <person name="Gallo A."/>
            <person name="Gournas C."/>
            <person name="Habgood R."/>
            <person name="Hainaut M."/>
            <person name="Harispe M.L."/>
            <person name="Henrissat B."/>
            <person name="Hilden K.S."/>
            <person name="Hope R."/>
            <person name="Hossain A."/>
            <person name="Karabika E."/>
            <person name="Karaffa L."/>
            <person name="Karanyi Z."/>
            <person name="Krasevec N."/>
            <person name="Kuo A."/>
            <person name="Kusch H."/>
            <person name="LaButti K."/>
            <person name="Lagendijk E.L."/>
            <person name="Lapidus A."/>
            <person name="Levasseur A."/>
            <person name="Lindquist E."/>
            <person name="Lipzen A."/>
            <person name="Logrieco A.F."/>
            <person name="MacCabe A."/>
            <person name="Maekelae M.R."/>
            <person name="Malavazi I."/>
            <person name="Melin P."/>
            <person name="Meyer V."/>
            <person name="Mielnichuk N."/>
            <person name="Miskei M."/>
            <person name="Molnar A.P."/>
            <person name="Mule G."/>
            <person name="Ngan C.Y."/>
            <person name="Orejas M."/>
            <person name="Orosz E."/>
            <person name="Ouedraogo J.P."/>
            <person name="Overkamp K.M."/>
            <person name="Park H.-S."/>
            <person name="Perrone G."/>
            <person name="Piumi F."/>
            <person name="Punt P.J."/>
            <person name="Ram A.F."/>
            <person name="Ramon A."/>
            <person name="Rauscher S."/>
            <person name="Record E."/>
            <person name="Riano-Pachon D.M."/>
            <person name="Robert V."/>
            <person name="Roehrig J."/>
            <person name="Ruller R."/>
            <person name="Salamov A."/>
            <person name="Salih N.S."/>
            <person name="Samson R.A."/>
            <person name="Sandor E."/>
            <person name="Sanguinetti M."/>
            <person name="Schuetze T."/>
            <person name="Sepcic K."/>
            <person name="Shelest E."/>
            <person name="Sherlock G."/>
            <person name="Sophianopoulou V."/>
            <person name="Squina F.M."/>
            <person name="Sun H."/>
            <person name="Susca A."/>
            <person name="Todd R.B."/>
            <person name="Tsang A."/>
            <person name="Unkles S.E."/>
            <person name="van de Wiele N."/>
            <person name="van Rossen-Uffink D."/>
            <person name="Oliveira J.V."/>
            <person name="Vesth T.C."/>
            <person name="Visser J."/>
            <person name="Yu J.-H."/>
            <person name="Zhou M."/>
            <person name="Andersen M.R."/>
            <person name="Archer D.B."/>
            <person name="Baker S.E."/>
            <person name="Benoit I."/>
            <person name="Brakhage A.A."/>
            <person name="Braus G.H."/>
            <person name="Fischer R."/>
            <person name="Frisvad J.C."/>
            <person name="Goldman G.H."/>
            <person name="Houbraken J."/>
            <person name="Oakley B."/>
            <person name="Pocsi I."/>
            <person name="Scazzocchio C."/>
            <person name="Seiboth B."/>
            <person name="vanKuyk P.A."/>
            <person name="Wortman J."/>
            <person name="Dyer P.S."/>
            <person name="Grigoriev I.V."/>
        </authorList>
    </citation>
    <scope>NUCLEOTIDE SEQUENCE [LARGE SCALE GENOMIC DNA]</scope>
    <source>
        <strain evidence="12">ITEM 5010</strain>
    </source>
</reference>
<dbReference type="InterPro" id="IPR005828">
    <property type="entry name" value="MFS_sugar_transport-like"/>
</dbReference>
<evidence type="ECO:0000256" key="6">
    <source>
        <dbReference type="ARBA" id="ARBA00023136"/>
    </source>
</evidence>
<dbReference type="InterPro" id="IPR005829">
    <property type="entry name" value="Sugar_transporter_CS"/>
</dbReference>
<name>A0A1R3RZG8_ASPC5</name>
<feature type="transmembrane region" description="Helical" evidence="8">
    <location>
        <begin position="135"/>
        <end position="155"/>
    </location>
</feature>
<feature type="signal peptide" evidence="9">
    <location>
        <begin position="1"/>
        <end position="16"/>
    </location>
</feature>
<feature type="transmembrane region" description="Helical" evidence="8">
    <location>
        <begin position="329"/>
        <end position="348"/>
    </location>
</feature>
<dbReference type="STRING" id="602072.A0A1R3RZG8"/>
<feature type="transmembrane region" description="Helical" evidence="8">
    <location>
        <begin position="297"/>
        <end position="317"/>
    </location>
</feature>
<gene>
    <name evidence="11" type="ORF">ASPCADRAFT_203711</name>
</gene>
<dbReference type="PROSITE" id="PS50850">
    <property type="entry name" value="MFS"/>
    <property type="match status" value="1"/>
</dbReference>
<feature type="transmembrane region" description="Helical" evidence="8">
    <location>
        <begin position="428"/>
        <end position="447"/>
    </location>
</feature>
<dbReference type="GO" id="GO:0016020">
    <property type="term" value="C:membrane"/>
    <property type="evidence" value="ECO:0007669"/>
    <property type="project" value="UniProtKB-SubCell"/>
</dbReference>
<evidence type="ECO:0000259" key="10">
    <source>
        <dbReference type="PROSITE" id="PS50850"/>
    </source>
</evidence>
<dbReference type="InterPro" id="IPR050360">
    <property type="entry name" value="MFS_Sugar_Transporters"/>
</dbReference>
<evidence type="ECO:0000256" key="8">
    <source>
        <dbReference type="SAM" id="Phobius"/>
    </source>
</evidence>
<comment type="subcellular location">
    <subcellularLocation>
        <location evidence="1">Membrane</location>
        <topology evidence="1">Multi-pass membrane protein</topology>
    </subcellularLocation>
</comment>
<dbReference type="NCBIfam" id="TIGR00879">
    <property type="entry name" value="SP"/>
    <property type="match status" value="1"/>
</dbReference>
<feature type="transmembrane region" description="Helical" evidence="8">
    <location>
        <begin position="167"/>
        <end position="188"/>
    </location>
</feature>
<evidence type="ECO:0000256" key="5">
    <source>
        <dbReference type="ARBA" id="ARBA00022989"/>
    </source>
</evidence>
<feature type="transmembrane region" description="Helical" evidence="8">
    <location>
        <begin position="77"/>
        <end position="97"/>
    </location>
</feature>
<evidence type="ECO:0000256" key="3">
    <source>
        <dbReference type="ARBA" id="ARBA00022448"/>
    </source>
</evidence>
<keyword evidence="9" id="KW-0732">Signal</keyword>
<keyword evidence="5 8" id="KW-1133">Transmembrane helix</keyword>
<dbReference type="Pfam" id="PF00083">
    <property type="entry name" value="Sugar_tr"/>
    <property type="match status" value="1"/>
</dbReference>
<proteinExistence type="inferred from homology"/>
<feature type="transmembrane region" description="Helical" evidence="8">
    <location>
        <begin position="360"/>
        <end position="385"/>
    </location>
</feature>
<keyword evidence="6 8" id="KW-0472">Membrane</keyword>
<dbReference type="InterPro" id="IPR036259">
    <property type="entry name" value="MFS_trans_sf"/>
</dbReference>
<evidence type="ECO:0000256" key="4">
    <source>
        <dbReference type="ARBA" id="ARBA00022692"/>
    </source>
</evidence>
<dbReference type="PANTHER" id="PTHR48022:SF9">
    <property type="entry name" value="MAJOR FACILITATOR SUPERFAMILY (MFS) PROFILE DOMAIN-CONTAINING PROTEIN"/>
    <property type="match status" value="1"/>
</dbReference>
<dbReference type="PROSITE" id="PS00217">
    <property type="entry name" value="SUGAR_TRANSPORT_2"/>
    <property type="match status" value="1"/>
</dbReference>
<dbReference type="PRINTS" id="PR00171">
    <property type="entry name" value="SUGRTRNSPORT"/>
</dbReference>
<dbReference type="SUPFAM" id="SSF103473">
    <property type="entry name" value="MFS general substrate transporter"/>
    <property type="match status" value="1"/>
</dbReference>
<dbReference type="PANTHER" id="PTHR48022">
    <property type="entry name" value="PLASTIDIC GLUCOSE TRANSPORTER 4"/>
    <property type="match status" value="1"/>
</dbReference>
<evidence type="ECO:0000256" key="2">
    <source>
        <dbReference type="ARBA" id="ARBA00010992"/>
    </source>
</evidence>
<dbReference type="VEuPathDB" id="FungiDB:ASPCADRAFT_203711"/>
<dbReference type="OrthoDB" id="6133115at2759"/>
<evidence type="ECO:0000313" key="11">
    <source>
        <dbReference type="EMBL" id="OOF99888.1"/>
    </source>
</evidence>
<protein>
    <recommendedName>
        <fullName evidence="10">Major facilitator superfamily (MFS) profile domain-containing protein</fullName>
    </recommendedName>
</protein>
<feature type="domain" description="Major facilitator superfamily (MFS) profile" evidence="10">
    <location>
        <begin position="9"/>
        <end position="451"/>
    </location>
</feature>
<dbReference type="AlphaFoldDB" id="A0A1R3RZG8"/>
<dbReference type="Gene3D" id="1.20.1250.20">
    <property type="entry name" value="MFS general substrate transporter like domains"/>
    <property type="match status" value="1"/>
</dbReference>
<keyword evidence="3 7" id="KW-0813">Transport</keyword>
<evidence type="ECO:0000256" key="9">
    <source>
        <dbReference type="SAM" id="SignalP"/>
    </source>
</evidence>
<dbReference type="FunFam" id="1.20.1250.20:FF:000090">
    <property type="entry name" value="MFS sugar transporter, putative"/>
    <property type="match status" value="1"/>
</dbReference>